<feature type="signal peptide" evidence="1">
    <location>
        <begin position="1"/>
        <end position="21"/>
    </location>
</feature>
<reference evidence="3" key="1">
    <citation type="submission" date="2019-07" db="EMBL/GenBank/DDBJ databases">
        <title>De Novo Assembly of kiwifruit Actinidia rufa.</title>
        <authorList>
            <person name="Sugita-Konishi S."/>
            <person name="Sato K."/>
            <person name="Mori E."/>
            <person name="Abe Y."/>
            <person name="Kisaki G."/>
            <person name="Hamano K."/>
            <person name="Suezawa K."/>
            <person name="Otani M."/>
            <person name="Fukuda T."/>
            <person name="Manabe T."/>
            <person name="Gomi K."/>
            <person name="Tabuchi M."/>
            <person name="Akimitsu K."/>
            <person name="Kataoka I."/>
        </authorList>
    </citation>
    <scope>NUCLEOTIDE SEQUENCE [LARGE SCALE GENOMIC DNA]</scope>
    <source>
        <strain evidence="3">cv. Fuchu</strain>
    </source>
</reference>
<protein>
    <submittedName>
        <fullName evidence="2">Uncharacterized protein</fullName>
    </submittedName>
</protein>
<dbReference type="AlphaFoldDB" id="A0A7J0DN02"/>
<evidence type="ECO:0000313" key="2">
    <source>
        <dbReference type="EMBL" id="GFS38689.1"/>
    </source>
</evidence>
<comment type="caution">
    <text evidence="2">The sequence shown here is derived from an EMBL/GenBank/DDBJ whole genome shotgun (WGS) entry which is preliminary data.</text>
</comment>
<gene>
    <name evidence="2" type="ORF">Acr_00g0058900</name>
</gene>
<proteinExistence type="predicted"/>
<keyword evidence="1" id="KW-0732">Signal</keyword>
<feature type="chain" id="PRO_5029888445" evidence="1">
    <location>
        <begin position="22"/>
        <end position="158"/>
    </location>
</feature>
<dbReference type="EMBL" id="BJWL01000314">
    <property type="protein sequence ID" value="GFS38689.1"/>
    <property type="molecule type" value="Genomic_DNA"/>
</dbReference>
<name>A0A7J0DN02_9ERIC</name>
<keyword evidence="3" id="KW-1185">Reference proteome</keyword>
<evidence type="ECO:0000256" key="1">
    <source>
        <dbReference type="SAM" id="SignalP"/>
    </source>
</evidence>
<dbReference type="Proteomes" id="UP000585474">
    <property type="component" value="Unassembled WGS sequence"/>
</dbReference>
<organism evidence="2 3">
    <name type="scientific">Actinidia rufa</name>
    <dbReference type="NCBI Taxonomy" id="165716"/>
    <lineage>
        <taxon>Eukaryota</taxon>
        <taxon>Viridiplantae</taxon>
        <taxon>Streptophyta</taxon>
        <taxon>Embryophyta</taxon>
        <taxon>Tracheophyta</taxon>
        <taxon>Spermatophyta</taxon>
        <taxon>Magnoliopsida</taxon>
        <taxon>eudicotyledons</taxon>
        <taxon>Gunneridae</taxon>
        <taxon>Pentapetalae</taxon>
        <taxon>asterids</taxon>
        <taxon>Ericales</taxon>
        <taxon>Actinidiaceae</taxon>
        <taxon>Actinidia</taxon>
    </lineage>
</organism>
<accession>A0A7J0DN02</accession>
<evidence type="ECO:0000313" key="3">
    <source>
        <dbReference type="Proteomes" id="UP000585474"/>
    </source>
</evidence>
<sequence>MCSSYHIVVVICSALIPTLESKKGVVKVGVGLELPSEMMFLLNWELKTRGVQGRCYDGHGRKFGPIVPVLDNICRELNDISSSSEPWKCETTFPAHYVYAWLREYFDMHFNLHSTLTPLMTKYAMRMAKQLDETDVRELFRRCGAVPRLAEWWKQGLG</sequence>